<sequence length="100" mass="11631">MLHNKIFSRNTTKPLTPIEKFSTVQICCKGYFIGAVRPASLTLTGPDLTVNYCFQFKRGHLLEQKWRHIRLGHLLGESGHLLIRLGHFNEKENRDRDFSH</sequence>
<organism evidence="1">
    <name type="scientific">Cacopsylla melanoneura</name>
    <dbReference type="NCBI Taxonomy" id="428564"/>
    <lineage>
        <taxon>Eukaryota</taxon>
        <taxon>Metazoa</taxon>
        <taxon>Ecdysozoa</taxon>
        <taxon>Arthropoda</taxon>
        <taxon>Hexapoda</taxon>
        <taxon>Insecta</taxon>
        <taxon>Pterygota</taxon>
        <taxon>Neoptera</taxon>
        <taxon>Paraneoptera</taxon>
        <taxon>Hemiptera</taxon>
        <taxon>Sternorrhyncha</taxon>
        <taxon>Psylloidea</taxon>
        <taxon>Psyllidae</taxon>
        <taxon>Psyllinae</taxon>
        <taxon>Cacopsylla</taxon>
    </lineage>
</organism>
<protein>
    <submittedName>
        <fullName evidence="1">Uncharacterized protein</fullName>
    </submittedName>
</protein>
<dbReference type="EMBL" id="HBUF01230321">
    <property type="protein sequence ID" value="CAG6673088.1"/>
    <property type="molecule type" value="Transcribed_RNA"/>
</dbReference>
<proteinExistence type="predicted"/>
<reference evidence="1" key="1">
    <citation type="submission" date="2021-05" db="EMBL/GenBank/DDBJ databases">
        <authorList>
            <person name="Alioto T."/>
            <person name="Alioto T."/>
            <person name="Gomez Garrido J."/>
        </authorList>
    </citation>
    <scope>NUCLEOTIDE SEQUENCE</scope>
</reference>
<name>A0A8D8SNT7_9HEMI</name>
<evidence type="ECO:0000313" key="1">
    <source>
        <dbReference type="EMBL" id="CAG6673088.1"/>
    </source>
</evidence>
<dbReference type="AlphaFoldDB" id="A0A8D8SNT7"/>
<accession>A0A8D8SNT7</accession>